<reference evidence="1 2" key="1">
    <citation type="submission" date="2024-05" db="EMBL/GenBank/DDBJ databases">
        <authorList>
            <person name="Duchaud E."/>
        </authorList>
    </citation>
    <scope>NUCLEOTIDE SEQUENCE [LARGE SCALE GENOMIC DNA]</scope>
    <source>
        <strain evidence="1">Ena-SAMPLE-TAB-13-05-2024-13:56:06:370-140305</strain>
    </source>
</reference>
<evidence type="ECO:0000313" key="1">
    <source>
        <dbReference type="EMBL" id="CAL2106359.1"/>
    </source>
</evidence>
<comment type="caution">
    <text evidence="1">The sequence shown here is derived from an EMBL/GenBank/DDBJ whole genome shotgun (WGS) entry which is preliminary data.</text>
</comment>
<gene>
    <name evidence="1" type="ORF">T190115A13A_210013</name>
</gene>
<proteinExistence type="predicted"/>
<evidence type="ECO:0008006" key="3">
    <source>
        <dbReference type="Google" id="ProtNLM"/>
    </source>
</evidence>
<dbReference type="Pfam" id="PF06199">
    <property type="entry name" value="Phage_tail_2"/>
    <property type="match status" value="1"/>
</dbReference>
<organism evidence="1 2">
    <name type="scientific">Tenacibaculum vairaonense</name>
    <dbReference type="NCBI Taxonomy" id="3137860"/>
    <lineage>
        <taxon>Bacteria</taxon>
        <taxon>Pseudomonadati</taxon>
        <taxon>Bacteroidota</taxon>
        <taxon>Flavobacteriia</taxon>
        <taxon>Flavobacteriales</taxon>
        <taxon>Flavobacteriaceae</taxon>
        <taxon>Tenacibaculum</taxon>
    </lineage>
</organism>
<dbReference type="EMBL" id="CAXJRC010000013">
    <property type="protein sequence ID" value="CAL2106359.1"/>
    <property type="molecule type" value="Genomic_DNA"/>
</dbReference>
<sequence>MGFYNGSKMRITIDGYHVFHETDATLSYDVDFKEIASKDTDGVENSPGKDSWSLSSSAYVKNTEDTKLDIKVLTDVALLKKKVSVAFTDGAIGHVVYSGNAFISNFSIKSTTDEVVTFDYTLKGDGKLILTKVAS</sequence>
<protein>
    <recommendedName>
        <fullName evidence="3">Phage tail protein</fullName>
    </recommendedName>
</protein>
<dbReference type="InterPro" id="IPR011855">
    <property type="entry name" value="Phgtail_TP901_1"/>
</dbReference>
<evidence type="ECO:0000313" key="2">
    <source>
        <dbReference type="Proteomes" id="UP001497602"/>
    </source>
</evidence>
<keyword evidence="2" id="KW-1185">Reference proteome</keyword>
<accession>A0ABM9PKZ7</accession>
<dbReference type="Proteomes" id="UP001497602">
    <property type="component" value="Unassembled WGS sequence"/>
</dbReference>
<name>A0ABM9PKZ7_9FLAO</name>